<evidence type="ECO:0000313" key="2">
    <source>
        <dbReference type="Proteomes" id="UP000541444"/>
    </source>
</evidence>
<accession>A0A7J7NWT0</accession>
<sequence>MKEIGRITVKREPATCAFSEDSGDEESNYNWDNLSFNTMTLKELKERYKVKKRKVPLFEDSIKEDAEICRKSDYSTVESKENESDIEELLSSFKLRVSKKPKAKRKCLSVKTPTEQVPSSSTYSLQTVRDKHVTYIKSEIVEPDFSDRQNMVCAVDVSITDSNDECSDDMPDSVNNCVMKMETWETTSITEDNSRYDVSRVLLKILEQVHPSLSASTVVIADIRERSIINHQLPCISFTEATPVTNDQSFEICVSHESNLNYCVNFCYKNSLSN</sequence>
<evidence type="ECO:0000313" key="1">
    <source>
        <dbReference type="EMBL" id="KAF6171656.1"/>
    </source>
</evidence>
<reference evidence="1 2" key="1">
    <citation type="journal article" date="2020" name="IScience">
        <title>Genome Sequencing of the Endangered Kingdonia uniflora (Circaeasteraceae, Ranunculales) Reveals Potential Mechanisms of Evolutionary Specialization.</title>
        <authorList>
            <person name="Sun Y."/>
            <person name="Deng T."/>
            <person name="Zhang A."/>
            <person name="Moore M.J."/>
            <person name="Landis J.B."/>
            <person name="Lin N."/>
            <person name="Zhang H."/>
            <person name="Zhang X."/>
            <person name="Huang J."/>
            <person name="Zhang X."/>
            <person name="Sun H."/>
            <person name="Wang H."/>
        </authorList>
    </citation>
    <scope>NUCLEOTIDE SEQUENCE [LARGE SCALE GENOMIC DNA]</scope>
    <source>
        <strain evidence="1">TB1705</strain>
        <tissue evidence="1">Leaf</tissue>
    </source>
</reference>
<dbReference type="EMBL" id="JACGCM010000465">
    <property type="protein sequence ID" value="KAF6171656.1"/>
    <property type="molecule type" value="Genomic_DNA"/>
</dbReference>
<gene>
    <name evidence="1" type="ORF">GIB67_042171</name>
</gene>
<dbReference type="Proteomes" id="UP000541444">
    <property type="component" value="Unassembled WGS sequence"/>
</dbReference>
<keyword evidence="2" id="KW-1185">Reference proteome</keyword>
<protein>
    <submittedName>
        <fullName evidence="1">Uncharacterized protein</fullName>
    </submittedName>
</protein>
<name>A0A7J7NWT0_9MAGN</name>
<proteinExistence type="predicted"/>
<dbReference type="OrthoDB" id="775914at2759"/>
<dbReference type="AlphaFoldDB" id="A0A7J7NWT0"/>
<comment type="caution">
    <text evidence="1">The sequence shown here is derived from an EMBL/GenBank/DDBJ whole genome shotgun (WGS) entry which is preliminary data.</text>
</comment>
<organism evidence="1 2">
    <name type="scientific">Kingdonia uniflora</name>
    <dbReference type="NCBI Taxonomy" id="39325"/>
    <lineage>
        <taxon>Eukaryota</taxon>
        <taxon>Viridiplantae</taxon>
        <taxon>Streptophyta</taxon>
        <taxon>Embryophyta</taxon>
        <taxon>Tracheophyta</taxon>
        <taxon>Spermatophyta</taxon>
        <taxon>Magnoliopsida</taxon>
        <taxon>Ranunculales</taxon>
        <taxon>Circaeasteraceae</taxon>
        <taxon>Kingdonia</taxon>
    </lineage>
</organism>